<dbReference type="InterPro" id="IPR058031">
    <property type="entry name" value="AAA_lid_NorR"/>
</dbReference>
<proteinExistence type="predicted"/>
<evidence type="ECO:0000256" key="1">
    <source>
        <dbReference type="ARBA" id="ARBA00022741"/>
    </source>
</evidence>
<evidence type="ECO:0000259" key="7">
    <source>
        <dbReference type="PROSITE" id="PS50110"/>
    </source>
</evidence>
<dbReference type="Gene3D" id="1.10.10.60">
    <property type="entry name" value="Homeodomain-like"/>
    <property type="match status" value="1"/>
</dbReference>
<dbReference type="GO" id="GO:0000160">
    <property type="term" value="P:phosphorelay signal transduction system"/>
    <property type="evidence" value="ECO:0007669"/>
    <property type="project" value="InterPro"/>
</dbReference>
<dbReference type="SUPFAM" id="SSF46689">
    <property type="entry name" value="Homeodomain-like"/>
    <property type="match status" value="1"/>
</dbReference>
<dbReference type="Pfam" id="PF00072">
    <property type="entry name" value="Response_reg"/>
    <property type="match status" value="1"/>
</dbReference>
<dbReference type="CDD" id="cd00156">
    <property type="entry name" value="REC"/>
    <property type="match status" value="1"/>
</dbReference>
<feature type="domain" description="Sigma-54 factor interaction" evidence="6">
    <location>
        <begin position="148"/>
        <end position="377"/>
    </location>
</feature>
<dbReference type="CDD" id="cd00009">
    <property type="entry name" value="AAA"/>
    <property type="match status" value="1"/>
</dbReference>
<dbReference type="SMART" id="SM00382">
    <property type="entry name" value="AAA"/>
    <property type="match status" value="1"/>
</dbReference>
<feature type="domain" description="Response regulatory" evidence="7">
    <location>
        <begin position="8"/>
        <end position="125"/>
    </location>
</feature>
<dbReference type="Pfam" id="PF00158">
    <property type="entry name" value="Sigma54_activat"/>
    <property type="match status" value="1"/>
</dbReference>
<dbReference type="InterPro" id="IPR027417">
    <property type="entry name" value="P-loop_NTPase"/>
</dbReference>
<dbReference type="GO" id="GO:0005524">
    <property type="term" value="F:ATP binding"/>
    <property type="evidence" value="ECO:0007669"/>
    <property type="project" value="UniProtKB-KW"/>
</dbReference>
<dbReference type="Pfam" id="PF25601">
    <property type="entry name" value="AAA_lid_14"/>
    <property type="match status" value="1"/>
</dbReference>
<organism evidence="8 9">
    <name type="scientific">Marinobacterium mangrovicola</name>
    <dbReference type="NCBI Taxonomy" id="1476959"/>
    <lineage>
        <taxon>Bacteria</taxon>
        <taxon>Pseudomonadati</taxon>
        <taxon>Pseudomonadota</taxon>
        <taxon>Gammaproteobacteria</taxon>
        <taxon>Oceanospirillales</taxon>
        <taxon>Oceanospirillaceae</taxon>
        <taxon>Marinobacterium</taxon>
    </lineage>
</organism>
<evidence type="ECO:0000256" key="4">
    <source>
        <dbReference type="ARBA" id="ARBA00023163"/>
    </source>
</evidence>
<keyword evidence="3" id="KW-0805">Transcription regulation</keyword>
<dbReference type="RefSeq" id="WP_132292287.1">
    <property type="nucleotide sequence ID" value="NZ_SMFU01000008.1"/>
</dbReference>
<dbReference type="InterPro" id="IPR003593">
    <property type="entry name" value="AAA+_ATPase"/>
</dbReference>
<dbReference type="GO" id="GO:0006355">
    <property type="term" value="P:regulation of DNA-templated transcription"/>
    <property type="evidence" value="ECO:0007669"/>
    <property type="project" value="InterPro"/>
</dbReference>
<dbReference type="Proteomes" id="UP000294546">
    <property type="component" value="Unassembled WGS sequence"/>
</dbReference>
<dbReference type="InterPro" id="IPR002078">
    <property type="entry name" value="Sigma_54_int"/>
</dbReference>
<feature type="modified residue" description="4-aspartylphosphate" evidence="5">
    <location>
        <position position="55"/>
    </location>
</feature>
<dbReference type="Gene3D" id="3.40.50.300">
    <property type="entry name" value="P-loop containing nucleotide triphosphate hydrolases"/>
    <property type="match status" value="1"/>
</dbReference>
<gene>
    <name evidence="8" type="ORF">CLV83_2397</name>
</gene>
<dbReference type="SUPFAM" id="SSF52172">
    <property type="entry name" value="CheY-like"/>
    <property type="match status" value="1"/>
</dbReference>
<dbReference type="GO" id="GO:0043565">
    <property type="term" value="F:sequence-specific DNA binding"/>
    <property type="evidence" value="ECO:0007669"/>
    <property type="project" value="InterPro"/>
</dbReference>
<evidence type="ECO:0000313" key="9">
    <source>
        <dbReference type="Proteomes" id="UP000294546"/>
    </source>
</evidence>
<comment type="caution">
    <text evidence="8">The sequence shown here is derived from an EMBL/GenBank/DDBJ whole genome shotgun (WGS) entry which is preliminary data.</text>
</comment>
<keyword evidence="9" id="KW-1185">Reference proteome</keyword>
<dbReference type="InterPro" id="IPR002197">
    <property type="entry name" value="HTH_Fis"/>
</dbReference>
<dbReference type="SMART" id="SM00448">
    <property type="entry name" value="REC"/>
    <property type="match status" value="1"/>
</dbReference>
<dbReference type="PROSITE" id="PS50045">
    <property type="entry name" value="SIGMA54_INTERACT_4"/>
    <property type="match status" value="1"/>
</dbReference>
<keyword evidence="5" id="KW-0597">Phosphoprotein</keyword>
<dbReference type="InterPro" id="IPR001789">
    <property type="entry name" value="Sig_transdc_resp-reg_receiver"/>
</dbReference>
<dbReference type="InterPro" id="IPR025943">
    <property type="entry name" value="Sigma_54_int_dom_ATP-bd_2"/>
</dbReference>
<dbReference type="InterPro" id="IPR014264">
    <property type="entry name" value="PEP-CTERM_resp_reg"/>
</dbReference>
<dbReference type="InterPro" id="IPR011006">
    <property type="entry name" value="CheY-like_superfamily"/>
</dbReference>
<keyword evidence="1" id="KW-0547">Nucleotide-binding</keyword>
<reference evidence="8 9" key="1">
    <citation type="submission" date="2019-03" db="EMBL/GenBank/DDBJ databases">
        <title>Genomic Encyclopedia of Archaeal and Bacterial Type Strains, Phase II (KMG-II): from individual species to whole genera.</title>
        <authorList>
            <person name="Goeker M."/>
        </authorList>
    </citation>
    <scope>NUCLEOTIDE SEQUENCE [LARGE SCALE GENOMIC DNA]</scope>
    <source>
        <strain evidence="8 9">DSM 27697</strain>
    </source>
</reference>
<dbReference type="InterPro" id="IPR009057">
    <property type="entry name" value="Homeodomain-like_sf"/>
</dbReference>
<dbReference type="SUPFAM" id="SSF52540">
    <property type="entry name" value="P-loop containing nucleoside triphosphate hydrolases"/>
    <property type="match status" value="1"/>
</dbReference>
<dbReference type="NCBIfam" id="TIGR02915">
    <property type="entry name" value="PEP_resp_reg"/>
    <property type="match status" value="1"/>
</dbReference>
<evidence type="ECO:0000256" key="2">
    <source>
        <dbReference type="ARBA" id="ARBA00022840"/>
    </source>
</evidence>
<accession>A0A4V2PE31</accession>
<dbReference type="PANTHER" id="PTHR32071:SF113">
    <property type="entry name" value="ALGINATE BIOSYNTHESIS TRANSCRIPTIONAL REGULATORY PROTEIN ALGB"/>
    <property type="match status" value="1"/>
</dbReference>
<dbReference type="Gene3D" id="1.10.8.60">
    <property type="match status" value="1"/>
</dbReference>
<keyword evidence="2" id="KW-0067">ATP-binding</keyword>
<dbReference type="PROSITE" id="PS00676">
    <property type="entry name" value="SIGMA54_INTERACT_2"/>
    <property type="match status" value="1"/>
</dbReference>
<sequence length="470" mass="52328">MTNKFKPMLLVVEDDPILRKQLKWHFSDYQFLEASTCDEAIAIVKKYRPAVILQDLGIPPEPEGVEAGMKCISEILSVHPNGKLIVMTGRGDHANAIRAISLGAQDFFQKPVSPQTLDFIVERGFRISNLQSGIQHGDIDANDLVSELHTKNEAMIKVCKTIKKLAPTDITCTLLGESGVGKEVLANAIHRNSDRRDRKFMAINCASIPENLIESELYGYEKGAFTGAIKRSEGKIESASGGTLFLDEIGDMPLSIQASLLRFLQERKIQKLGSTKDIPVDVRVVCATNKNLLEMVANGDFREDLYYRICEYVIKIPSLNDRREDKLSLANSFLNEAKKKYNPAITGFTPKAQKEIIEFDWPGNIRELESRVNIAAVMAENSLVTAEDMGFPVEEDEGSLAEKEDNAVDDSTLNVMLDTTLNLKDVRRQAEVVTIKQALDRTKSISEAAKVLGVSRPTLYDLMKKYSLVS</sequence>
<dbReference type="EMBL" id="SMFU01000008">
    <property type="protein sequence ID" value="TCK07526.1"/>
    <property type="molecule type" value="Genomic_DNA"/>
</dbReference>
<evidence type="ECO:0000256" key="3">
    <source>
        <dbReference type="ARBA" id="ARBA00023015"/>
    </source>
</evidence>
<evidence type="ECO:0000313" key="8">
    <source>
        <dbReference type="EMBL" id="TCK07526.1"/>
    </source>
</evidence>
<protein>
    <submittedName>
        <fullName evidence="8">Two-component system NtrC family response regulator</fullName>
    </submittedName>
</protein>
<evidence type="ECO:0000259" key="6">
    <source>
        <dbReference type="PROSITE" id="PS50045"/>
    </source>
</evidence>
<dbReference type="Gene3D" id="3.40.50.2300">
    <property type="match status" value="1"/>
</dbReference>
<dbReference type="OrthoDB" id="9804019at2"/>
<dbReference type="AlphaFoldDB" id="A0A4V2PE31"/>
<dbReference type="PROSITE" id="PS50110">
    <property type="entry name" value="RESPONSE_REGULATORY"/>
    <property type="match status" value="1"/>
</dbReference>
<evidence type="ECO:0000256" key="5">
    <source>
        <dbReference type="PROSITE-ProRule" id="PRU00169"/>
    </source>
</evidence>
<keyword evidence="4" id="KW-0804">Transcription</keyword>
<dbReference type="PANTHER" id="PTHR32071">
    <property type="entry name" value="TRANSCRIPTIONAL REGULATORY PROTEIN"/>
    <property type="match status" value="1"/>
</dbReference>
<dbReference type="FunFam" id="3.40.50.300:FF:000006">
    <property type="entry name" value="DNA-binding transcriptional regulator NtrC"/>
    <property type="match status" value="1"/>
</dbReference>
<name>A0A4V2PE31_9GAMM</name>
<dbReference type="Pfam" id="PF02954">
    <property type="entry name" value="HTH_8"/>
    <property type="match status" value="1"/>
</dbReference>